<evidence type="ECO:0008006" key="3">
    <source>
        <dbReference type="Google" id="ProtNLM"/>
    </source>
</evidence>
<name>A0A7G1G9P5_9BACT</name>
<reference evidence="1 2" key="1">
    <citation type="submission" date="2018-06" db="EMBL/GenBank/DDBJ databases">
        <title>Genome sequencing of Oceanotoga sp. sy52.</title>
        <authorList>
            <person name="Mori K."/>
        </authorList>
    </citation>
    <scope>NUCLEOTIDE SEQUENCE [LARGE SCALE GENOMIC DNA]</scope>
    <source>
        <strain evidence="2">sy52</strain>
    </source>
</reference>
<accession>A0A7G1G9P5</accession>
<evidence type="ECO:0000313" key="1">
    <source>
        <dbReference type="EMBL" id="BBE31687.1"/>
    </source>
</evidence>
<dbReference type="AlphaFoldDB" id="A0A7G1G9P5"/>
<keyword evidence="2" id="KW-1185">Reference proteome</keyword>
<dbReference type="EMBL" id="AP018712">
    <property type="protein sequence ID" value="BBE31687.1"/>
    <property type="molecule type" value="Genomic_DNA"/>
</dbReference>
<dbReference type="RefSeq" id="WP_190614392.1">
    <property type="nucleotide sequence ID" value="NZ_AP018712.1"/>
</dbReference>
<organism evidence="1 2">
    <name type="scientific">Tepiditoga spiralis</name>
    <dbReference type="NCBI Taxonomy" id="2108365"/>
    <lineage>
        <taxon>Bacteria</taxon>
        <taxon>Thermotogati</taxon>
        <taxon>Thermotogota</taxon>
        <taxon>Thermotogae</taxon>
        <taxon>Petrotogales</taxon>
        <taxon>Petrotogaceae</taxon>
        <taxon>Tepiditoga</taxon>
    </lineage>
</organism>
<dbReference type="KEGG" id="ocy:OSSY52_18280"/>
<dbReference type="Proteomes" id="UP000516361">
    <property type="component" value="Chromosome"/>
</dbReference>
<dbReference type="InParanoid" id="A0A7G1G9P5"/>
<dbReference type="Gene3D" id="3.40.1390.20">
    <property type="entry name" value="HprK N-terminal domain-like"/>
    <property type="match status" value="1"/>
</dbReference>
<dbReference type="SUPFAM" id="SSF75138">
    <property type="entry name" value="HprK N-terminal domain-like"/>
    <property type="match status" value="1"/>
</dbReference>
<evidence type="ECO:0000313" key="2">
    <source>
        <dbReference type="Proteomes" id="UP000516361"/>
    </source>
</evidence>
<dbReference type="InterPro" id="IPR028979">
    <property type="entry name" value="Ser_kin/Pase_Hpr-like_N_sf"/>
</dbReference>
<gene>
    <name evidence="1" type="ORF">OSSY52_18280</name>
</gene>
<sequence>MKLKKIIDELNLESITNFNDEDINSGHVGDLLSEVMGNAPEDSIWITHQSHQNIIAVAEVVGARAIILPENEEYMEETIKIAKEKNIVLLKSKKSAFELAGSLYNLLRE</sequence>
<protein>
    <recommendedName>
        <fullName evidence="3">DRTGG domain-containing protein</fullName>
    </recommendedName>
</protein>
<proteinExistence type="predicted"/>